<evidence type="ECO:0000256" key="5">
    <source>
        <dbReference type="ARBA" id="ARBA00022840"/>
    </source>
</evidence>
<feature type="transmembrane region" description="Helical" evidence="9">
    <location>
        <begin position="475"/>
        <end position="498"/>
    </location>
</feature>
<dbReference type="Gene3D" id="3.40.50.300">
    <property type="entry name" value="P-loop containing nucleotide triphosphate hydrolases"/>
    <property type="match status" value="1"/>
</dbReference>
<dbReference type="InterPro" id="IPR003593">
    <property type="entry name" value="AAA+_ATPase"/>
</dbReference>
<comment type="caution">
    <text evidence="12">The sequence shown here is derived from an EMBL/GenBank/DDBJ whole genome shotgun (WGS) entry which is preliminary data.</text>
</comment>
<comment type="similarity">
    <text evidence="8">Belongs to the ABC transporter superfamily. ABCB family. Heavy Metal importer (TC 3.A.1.210) subfamily.</text>
</comment>
<dbReference type="PANTHER" id="PTHR24221:SF654">
    <property type="entry name" value="ATP-BINDING CASSETTE SUB-FAMILY B MEMBER 6"/>
    <property type="match status" value="1"/>
</dbReference>
<dbReference type="SUPFAM" id="SSF52540">
    <property type="entry name" value="P-loop containing nucleoside triphosphate hydrolases"/>
    <property type="match status" value="1"/>
</dbReference>
<dbReference type="SMART" id="SM00382">
    <property type="entry name" value="AAA"/>
    <property type="match status" value="1"/>
</dbReference>
<evidence type="ECO:0000313" key="13">
    <source>
        <dbReference type="Proteomes" id="UP001353858"/>
    </source>
</evidence>
<dbReference type="FunFam" id="3.40.50.300:FF:000186">
    <property type="entry name" value="ATP-binding cassette sub-family B member 7, mitochondrial"/>
    <property type="match status" value="1"/>
</dbReference>
<feature type="domain" description="ABC transmembrane type-1" evidence="11">
    <location>
        <begin position="359"/>
        <end position="629"/>
    </location>
</feature>
<evidence type="ECO:0000256" key="8">
    <source>
        <dbReference type="ARBA" id="ARBA00024363"/>
    </source>
</evidence>
<dbReference type="Pfam" id="PF00664">
    <property type="entry name" value="ABC_membrane"/>
    <property type="match status" value="1"/>
</dbReference>
<dbReference type="Gene3D" id="1.20.1560.10">
    <property type="entry name" value="ABC transporter type 1, transmembrane domain"/>
    <property type="match status" value="1"/>
</dbReference>
<feature type="transmembrane region" description="Helical" evidence="9">
    <location>
        <begin position="356"/>
        <end position="374"/>
    </location>
</feature>
<accession>A0AAN7P9N4</accession>
<dbReference type="EMBL" id="JARPUR010000004">
    <property type="protein sequence ID" value="KAK4877976.1"/>
    <property type="molecule type" value="Genomic_DNA"/>
</dbReference>
<dbReference type="PROSITE" id="PS50893">
    <property type="entry name" value="ABC_TRANSPORTER_2"/>
    <property type="match status" value="1"/>
</dbReference>
<protein>
    <recommendedName>
        <fullName evidence="14">ATP-binding cassette sub-family B member 6</fullName>
    </recommendedName>
</protein>
<organism evidence="12 13">
    <name type="scientific">Aquatica leii</name>
    <dbReference type="NCBI Taxonomy" id="1421715"/>
    <lineage>
        <taxon>Eukaryota</taxon>
        <taxon>Metazoa</taxon>
        <taxon>Ecdysozoa</taxon>
        <taxon>Arthropoda</taxon>
        <taxon>Hexapoda</taxon>
        <taxon>Insecta</taxon>
        <taxon>Pterygota</taxon>
        <taxon>Neoptera</taxon>
        <taxon>Endopterygota</taxon>
        <taxon>Coleoptera</taxon>
        <taxon>Polyphaga</taxon>
        <taxon>Elateriformia</taxon>
        <taxon>Elateroidea</taxon>
        <taxon>Lampyridae</taxon>
        <taxon>Luciolinae</taxon>
        <taxon>Aquatica</taxon>
    </lineage>
</organism>
<evidence type="ECO:0008006" key="14">
    <source>
        <dbReference type="Google" id="ProtNLM"/>
    </source>
</evidence>
<keyword evidence="13" id="KW-1185">Reference proteome</keyword>
<feature type="transmembrane region" description="Helical" evidence="9">
    <location>
        <begin position="504"/>
        <end position="524"/>
    </location>
</feature>
<dbReference type="InterPro" id="IPR017871">
    <property type="entry name" value="ABC_transporter-like_CS"/>
</dbReference>
<dbReference type="InterPro" id="IPR036640">
    <property type="entry name" value="ABC1_TM_sf"/>
</dbReference>
<dbReference type="Proteomes" id="UP001353858">
    <property type="component" value="Unassembled WGS sequence"/>
</dbReference>
<evidence type="ECO:0000256" key="1">
    <source>
        <dbReference type="ARBA" id="ARBA00004141"/>
    </source>
</evidence>
<dbReference type="AlphaFoldDB" id="A0AAN7P9N4"/>
<dbReference type="PANTHER" id="PTHR24221">
    <property type="entry name" value="ATP-BINDING CASSETTE SUB-FAMILY B"/>
    <property type="match status" value="1"/>
</dbReference>
<sequence>MYKTRGKPDDVLNRAAAQQEKDLAAAIHINPIRKPEVVPKLDLHGRGSSDVKCLKNQSRRVIPPKKVSNKIPGRLQKVSLGLSQKPSVATKSVNSNKPIWESSKLSVPVYDNRYSLQKQLEEVSMELNIGNAQLQQVKKLLDKTTRGERSKKFLYGVNKDVDEKPRKNEYNSDVLGKKRFLLTLNNVQQRMQKMQSKFFNSNGSRYKSVKDVMVEATDRDNIDAEADIVFNKNEKDIMDSAKKALARRKTLFDDDVEIGSEDPGKKFQSALSNSIMKSSYLKKEFKNTDNLDLDRSNSHSIDDSLFGKLQQSFTNRPFAKTKSRDHKESVSTWSNIWNKFGVIAPHFWPKDSILQVYAVICLVLLILGRINNLYVPIFNKLVVDSLSMSPLVLRVDLIVTYIVLKAMQGGGTDGMGILNNARAMLWVRVQQYTSRNIRVALLSHLHSLSLRWHLQRKTGEVLRLMDRGTDSIKDLVNYIVFTIMPTVVDILVAIGYFIITFNLLFGVIIGLTMLMYLAVTIAVTEYRTKHKRRMNVSDNATRAQSVDSLLNFETVKYYSGENFEVNAYEDAIIKYQQHEFKVNVTLNGLRTLQNVIISSGLLIGSIFCAYLVVEDHLLTVGDYILFSTYHYVVIQNAFVDMENMLDLLHEQVEIANKPNANSLEIAQAHIVFKNVSFSYDKQPILKNVCFEVPPFKTLALVGSSGSGKSTIVRLLFRFYDVNDGSILIDGQNVNEVTYESLRKSIGVVPQDTVLFNSTIKHNIKYGRLDASEIEVIEAARQVDIHERILKMRNGYDTKVGERGLMLSGGEKQRVAIARTLLKSPAIIVLDEATSALDVHTERHIQNALNYACEKRTTIIVAHRLSTVIHADEILVLQNGEVIERGTHNDLLELNGVYASMWQQQVKEE</sequence>
<evidence type="ECO:0000256" key="2">
    <source>
        <dbReference type="ARBA" id="ARBA00022448"/>
    </source>
</evidence>
<dbReference type="GO" id="GO:0005524">
    <property type="term" value="F:ATP binding"/>
    <property type="evidence" value="ECO:0007669"/>
    <property type="project" value="UniProtKB-KW"/>
</dbReference>
<dbReference type="InterPro" id="IPR011527">
    <property type="entry name" value="ABC1_TM_dom"/>
</dbReference>
<evidence type="ECO:0000259" key="10">
    <source>
        <dbReference type="PROSITE" id="PS50893"/>
    </source>
</evidence>
<dbReference type="GO" id="GO:0005774">
    <property type="term" value="C:vacuolar membrane"/>
    <property type="evidence" value="ECO:0007669"/>
    <property type="project" value="TreeGrafter"/>
</dbReference>
<feature type="transmembrane region" description="Helical" evidence="9">
    <location>
        <begin position="595"/>
        <end position="613"/>
    </location>
</feature>
<feature type="domain" description="ABC transporter" evidence="10">
    <location>
        <begin position="670"/>
        <end position="903"/>
    </location>
</feature>
<dbReference type="CDD" id="cd03253">
    <property type="entry name" value="ABCC_ATM1_transporter"/>
    <property type="match status" value="1"/>
</dbReference>
<evidence type="ECO:0000256" key="4">
    <source>
        <dbReference type="ARBA" id="ARBA00022741"/>
    </source>
</evidence>
<dbReference type="GO" id="GO:0016887">
    <property type="term" value="F:ATP hydrolysis activity"/>
    <property type="evidence" value="ECO:0007669"/>
    <property type="project" value="InterPro"/>
</dbReference>
<evidence type="ECO:0000256" key="7">
    <source>
        <dbReference type="ARBA" id="ARBA00023136"/>
    </source>
</evidence>
<dbReference type="Pfam" id="PF00005">
    <property type="entry name" value="ABC_tran"/>
    <property type="match status" value="1"/>
</dbReference>
<keyword evidence="3 9" id="KW-0812">Transmembrane</keyword>
<name>A0AAN7P9N4_9COLE</name>
<dbReference type="GO" id="GO:0015439">
    <property type="term" value="F:ABC-type heme transporter activity"/>
    <property type="evidence" value="ECO:0007669"/>
    <property type="project" value="TreeGrafter"/>
</dbReference>
<keyword evidence="7 9" id="KW-0472">Membrane</keyword>
<dbReference type="InterPro" id="IPR003439">
    <property type="entry name" value="ABC_transporter-like_ATP-bd"/>
</dbReference>
<dbReference type="InterPro" id="IPR027417">
    <property type="entry name" value="P-loop_NTPase"/>
</dbReference>
<reference evidence="13" key="1">
    <citation type="submission" date="2023-01" db="EMBL/GenBank/DDBJ databases">
        <title>Key to firefly adult light organ development and bioluminescence: homeobox transcription factors regulate luciferase expression and transportation to peroxisome.</title>
        <authorList>
            <person name="Fu X."/>
        </authorList>
    </citation>
    <scope>NUCLEOTIDE SEQUENCE [LARGE SCALE GENOMIC DNA]</scope>
</reference>
<keyword evidence="4" id="KW-0547">Nucleotide-binding</keyword>
<evidence type="ECO:0000256" key="3">
    <source>
        <dbReference type="ARBA" id="ARBA00022692"/>
    </source>
</evidence>
<evidence type="ECO:0000313" key="12">
    <source>
        <dbReference type="EMBL" id="KAK4877976.1"/>
    </source>
</evidence>
<gene>
    <name evidence="12" type="ORF">RN001_010482</name>
</gene>
<proteinExistence type="inferred from homology"/>
<evidence type="ECO:0000256" key="6">
    <source>
        <dbReference type="ARBA" id="ARBA00022989"/>
    </source>
</evidence>
<dbReference type="GO" id="GO:0020037">
    <property type="term" value="F:heme binding"/>
    <property type="evidence" value="ECO:0007669"/>
    <property type="project" value="TreeGrafter"/>
</dbReference>
<dbReference type="SUPFAM" id="SSF90123">
    <property type="entry name" value="ABC transporter transmembrane region"/>
    <property type="match status" value="1"/>
</dbReference>
<keyword evidence="5" id="KW-0067">ATP-binding</keyword>
<dbReference type="PROSITE" id="PS50929">
    <property type="entry name" value="ABC_TM1F"/>
    <property type="match status" value="1"/>
</dbReference>
<dbReference type="PROSITE" id="PS00211">
    <property type="entry name" value="ABC_TRANSPORTER_1"/>
    <property type="match status" value="1"/>
</dbReference>
<evidence type="ECO:0000259" key="11">
    <source>
        <dbReference type="PROSITE" id="PS50929"/>
    </source>
</evidence>
<dbReference type="InterPro" id="IPR039421">
    <property type="entry name" value="Type_1_exporter"/>
</dbReference>
<comment type="subcellular location">
    <subcellularLocation>
        <location evidence="1">Membrane</location>
        <topology evidence="1">Multi-pass membrane protein</topology>
    </subcellularLocation>
</comment>
<keyword evidence="2" id="KW-0813">Transport</keyword>
<keyword evidence="6 9" id="KW-1133">Transmembrane helix</keyword>
<evidence type="ECO:0000256" key="9">
    <source>
        <dbReference type="SAM" id="Phobius"/>
    </source>
</evidence>